<dbReference type="Proteomes" id="UP000290365">
    <property type="component" value="Chromosome"/>
</dbReference>
<dbReference type="InterPro" id="IPR016032">
    <property type="entry name" value="Sig_transdc_resp-reg_C-effctor"/>
</dbReference>
<accession>A0A4P6K5K9</accession>
<dbReference type="AlphaFoldDB" id="A0A4P6K5K9"/>
<dbReference type="PANTHER" id="PTHR44688:SF16">
    <property type="entry name" value="DNA-BINDING TRANSCRIPTIONAL ACTIVATOR DEVR_DOSR"/>
    <property type="match status" value="1"/>
</dbReference>
<name>A0A4P6K5K9_KTERU</name>
<keyword evidence="1" id="KW-0805">Transcription regulation</keyword>
<sequence>MPLLRRSREHQPGPYVERLLAAFGQVEKRAPKHSHPALSAPDQAFIDPLSTREQEVLELLAQGASNQEIARALVIAPNTVKRHVQAILTKLGVRNRTQAVARAQKLRLLSANADRKP</sequence>
<dbReference type="OrthoDB" id="135231at2"/>
<feature type="domain" description="HTH luxR-type" evidence="4">
    <location>
        <begin position="42"/>
        <end position="107"/>
    </location>
</feature>
<protein>
    <submittedName>
        <fullName evidence="5">Response regulator transcription factor</fullName>
    </submittedName>
</protein>
<dbReference type="CDD" id="cd06170">
    <property type="entry name" value="LuxR_C_like"/>
    <property type="match status" value="1"/>
</dbReference>
<reference evidence="5 6" key="1">
    <citation type="submission" date="2019-01" db="EMBL/GenBank/DDBJ databases">
        <title>Ktedonosporobacter rubrisoli SCAWS-G2.</title>
        <authorList>
            <person name="Huang Y."/>
            <person name="Yan B."/>
        </authorList>
    </citation>
    <scope>NUCLEOTIDE SEQUENCE [LARGE SCALE GENOMIC DNA]</scope>
    <source>
        <strain evidence="5 6">SCAWS-G2</strain>
    </source>
</reference>
<dbReference type="PANTHER" id="PTHR44688">
    <property type="entry name" value="DNA-BINDING TRANSCRIPTIONAL ACTIVATOR DEVR_DOSR"/>
    <property type="match status" value="1"/>
</dbReference>
<evidence type="ECO:0000256" key="1">
    <source>
        <dbReference type="ARBA" id="ARBA00023015"/>
    </source>
</evidence>
<dbReference type="PROSITE" id="PS00622">
    <property type="entry name" value="HTH_LUXR_1"/>
    <property type="match status" value="1"/>
</dbReference>
<dbReference type="SUPFAM" id="SSF46894">
    <property type="entry name" value="C-terminal effector domain of the bipartite response regulators"/>
    <property type="match status" value="1"/>
</dbReference>
<dbReference type="SMART" id="SM00421">
    <property type="entry name" value="HTH_LUXR"/>
    <property type="match status" value="1"/>
</dbReference>
<keyword evidence="2" id="KW-0238">DNA-binding</keyword>
<keyword evidence="3" id="KW-0804">Transcription</keyword>
<dbReference type="GO" id="GO:0006355">
    <property type="term" value="P:regulation of DNA-templated transcription"/>
    <property type="evidence" value="ECO:0007669"/>
    <property type="project" value="InterPro"/>
</dbReference>
<evidence type="ECO:0000313" key="5">
    <source>
        <dbReference type="EMBL" id="QBD83648.1"/>
    </source>
</evidence>
<dbReference type="KEGG" id="kbs:EPA93_31295"/>
<evidence type="ECO:0000259" key="4">
    <source>
        <dbReference type="PROSITE" id="PS50043"/>
    </source>
</evidence>
<dbReference type="InterPro" id="IPR000792">
    <property type="entry name" value="Tscrpt_reg_LuxR_C"/>
</dbReference>
<keyword evidence="6" id="KW-1185">Reference proteome</keyword>
<evidence type="ECO:0000256" key="3">
    <source>
        <dbReference type="ARBA" id="ARBA00023163"/>
    </source>
</evidence>
<evidence type="ECO:0000256" key="2">
    <source>
        <dbReference type="ARBA" id="ARBA00023125"/>
    </source>
</evidence>
<dbReference type="EMBL" id="CP035758">
    <property type="protein sequence ID" value="QBD83648.1"/>
    <property type="molecule type" value="Genomic_DNA"/>
</dbReference>
<dbReference type="Gene3D" id="1.10.10.10">
    <property type="entry name" value="Winged helix-like DNA-binding domain superfamily/Winged helix DNA-binding domain"/>
    <property type="match status" value="1"/>
</dbReference>
<dbReference type="PRINTS" id="PR00038">
    <property type="entry name" value="HTHLUXR"/>
</dbReference>
<dbReference type="PROSITE" id="PS50043">
    <property type="entry name" value="HTH_LUXR_2"/>
    <property type="match status" value="1"/>
</dbReference>
<dbReference type="GO" id="GO:0003677">
    <property type="term" value="F:DNA binding"/>
    <property type="evidence" value="ECO:0007669"/>
    <property type="project" value="UniProtKB-KW"/>
</dbReference>
<dbReference type="InterPro" id="IPR036388">
    <property type="entry name" value="WH-like_DNA-bd_sf"/>
</dbReference>
<evidence type="ECO:0000313" key="6">
    <source>
        <dbReference type="Proteomes" id="UP000290365"/>
    </source>
</evidence>
<proteinExistence type="predicted"/>
<dbReference type="FunFam" id="1.10.10.10:FF:000153">
    <property type="entry name" value="LuxR family transcriptional regulator"/>
    <property type="match status" value="1"/>
</dbReference>
<dbReference type="Pfam" id="PF00196">
    <property type="entry name" value="GerE"/>
    <property type="match status" value="1"/>
</dbReference>
<organism evidence="5 6">
    <name type="scientific">Ktedonosporobacter rubrisoli</name>
    <dbReference type="NCBI Taxonomy" id="2509675"/>
    <lineage>
        <taxon>Bacteria</taxon>
        <taxon>Bacillati</taxon>
        <taxon>Chloroflexota</taxon>
        <taxon>Ktedonobacteria</taxon>
        <taxon>Ktedonobacterales</taxon>
        <taxon>Ktedonosporobacteraceae</taxon>
        <taxon>Ktedonosporobacter</taxon>
    </lineage>
</organism>
<gene>
    <name evidence="5" type="ORF">EPA93_31295</name>
</gene>